<feature type="domain" description="Endonuclease GajA/Old nuclease/RecF-like AAA" evidence="1">
    <location>
        <begin position="1"/>
        <end position="190"/>
    </location>
</feature>
<protein>
    <submittedName>
        <fullName evidence="3">Chromosome segregation protein</fullName>
    </submittedName>
</protein>
<evidence type="ECO:0000259" key="2">
    <source>
        <dbReference type="Pfam" id="PF13304"/>
    </source>
</evidence>
<proteinExistence type="predicted"/>
<organism evidence="3">
    <name type="scientific">Clostridium butyricum</name>
    <dbReference type="NCBI Taxonomy" id="1492"/>
    <lineage>
        <taxon>Bacteria</taxon>
        <taxon>Bacillati</taxon>
        <taxon>Bacillota</taxon>
        <taxon>Clostridia</taxon>
        <taxon>Eubacteriales</taxon>
        <taxon>Clostridiaceae</taxon>
        <taxon>Clostridium</taxon>
    </lineage>
</organism>
<feature type="domain" description="ATPase AAA-type core" evidence="2">
    <location>
        <begin position="192"/>
        <end position="274"/>
    </location>
</feature>
<dbReference type="InterPro" id="IPR027417">
    <property type="entry name" value="P-loop_NTPase"/>
</dbReference>
<dbReference type="GO" id="GO:0005524">
    <property type="term" value="F:ATP binding"/>
    <property type="evidence" value="ECO:0007669"/>
    <property type="project" value="InterPro"/>
</dbReference>
<dbReference type="CDD" id="cd00267">
    <property type="entry name" value="ABC_ATPase"/>
    <property type="match status" value="1"/>
</dbReference>
<dbReference type="RefSeq" id="WP_156736297.1">
    <property type="nucleotide sequence ID" value="NZ_CACRTU010000009.1"/>
</dbReference>
<evidence type="ECO:0000313" key="3">
    <source>
        <dbReference type="EMBL" id="VYT83154.1"/>
    </source>
</evidence>
<dbReference type="GO" id="GO:0016887">
    <property type="term" value="F:ATP hydrolysis activity"/>
    <property type="evidence" value="ECO:0007669"/>
    <property type="project" value="InterPro"/>
</dbReference>
<dbReference type="Pfam" id="PF13175">
    <property type="entry name" value="AAA_15"/>
    <property type="match status" value="1"/>
</dbReference>
<dbReference type="InterPro" id="IPR041685">
    <property type="entry name" value="AAA_GajA/Old/RecF-like"/>
</dbReference>
<evidence type="ECO:0000259" key="1">
    <source>
        <dbReference type="Pfam" id="PF13175"/>
    </source>
</evidence>
<accession>A0A6N2ZUM6</accession>
<dbReference type="Pfam" id="PF13304">
    <property type="entry name" value="AAA_21"/>
    <property type="match status" value="1"/>
</dbReference>
<gene>
    <name evidence="3" type="ORF">CBLFYP62_00849</name>
</gene>
<dbReference type="InterPro" id="IPR003959">
    <property type="entry name" value="ATPase_AAA_core"/>
</dbReference>
<dbReference type="PANTHER" id="PTHR43581">
    <property type="entry name" value="ATP/GTP PHOSPHATASE"/>
    <property type="match status" value="1"/>
</dbReference>
<dbReference type="Gene3D" id="3.40.50.300">
    <property type="entry name" value="P-loop containing nucleotide triphosphate hydrolases"/>
    <property type="match status" value="1"/>
</dbReference>
<reference evidence="3" key="1">
    <citation type="submission" date="2019-11" db="EMBL/GenBank/DDBJ databases">
        <authorList>
            <person name="Feng L."/>
        </authorList>
    </citation>
    <scope>NUCLEOTIDE SEQUENCE</scope>
    <source>
        <strain evidence="3">CButyricumLFYP62</strain>
    </source>
</reference>
<dbReference type="SUPFAM" id="SSF52540">
    <property type="entry name" value="P-loop containing nucleoside triphosphate hydrolases"/>
    <property type="match status" value="1"/>
</dbReference>
<dbReference type="InterPro" id="IPR051396">
    <property type="entry name" value="Bact_Antivir_Def_Nuclease"/>
</dbReference>
<dbReference type="EMBL" id="CACRTU010000009">
    <property type="protein sequence ID" value="VYT83154.1"/>
    <property type="molecule type" value="Genomic_DNA"/>
</dbReference>
<name>A0A6N2ZUM6_CLOBU</name>
<dbReference type="PANTHER" id="PTHR43581:SF4">
    <property type="entry name" value="ATP_GTP PHOSPHATASE"/>
    <property type="match status" value="1"/>
</dbReference>
<sequence length="334" mass="38458">MNIKKVHVQNFTVFENLELEFTNGINILIGKNGTGKTHLLKSLYGICESTNYEGDDVFDISQPYFKVNSMNLVRDKNDIQKETRVTAYFSENSYTSYVIIKHEGMKIAADGASYCKTDFKVKDIFIPAKEMLSHSKGFLAMYNKYNMPFDKTYVDILTNAELPEIREISNFNDSLLGIISKIIEGKVIYENDTFYVIKDDGMKIEFSIEAEGLRKFGLLWKLLRNGLIEKDTVLFWDEPEANINPELMPILVEIILELQKNGVQVFIATHSYNLAKYFEIKRTEVDKVLYHNLYKTNNGVKSESSEYFGKIKNNPIIEADSKLLDEVIEGNFEE</sequence>
<dbReference type="AlphaFoldDB" id="A0A6N2ZUM6"/>